<accession>A0A1H3BVN8</accession>
<evidence type="ECO:0008006" key="3">
    <source>
        <dbReference type="Google" id="ProtNLM"/>
    </source>
</evidence>
<evidence type="ECO:0000313" key="2">
    <source>
        <dbReference type="Proteomes" id="UP000198816"/>
    </source>
</evidence>
<organism evidence="1 2">
    <name type="scientific">Thiocapsa roseopersicina</name>
    <dbReference type="NCBI Taxonomy" id="1058"/>
    <lineage>
        <taxon>Bacteria</taxon>
        <taxon>Pseudomonadati</taxon>
        <taxon>Pseudomonadota</taxon>
        <taxon>Gammaproteobacteria</taxon>
        <taxon>Chromatiales</taxon>
        <taxon>Chromatiaceae</taxon>
        <taxon>Thiocapsa</taxon>
    </lineage>
</organism>
<name>A0A1H3BVN8_THIRO</name>
<dbReference type="Proteomes" id="UP000198816">
    <property type="component" value="Unassembled WGS sequence"/>
</dbReference>
<protein>
    <recommendedName>
        <fullName evidence="3">HNH endonuclease</fullName>
    </recommendedName>
</protein>
<sequence>MNPSSACRFCGKATPLVKAHIIPKGLYWGLDQTIVTDDIVNKGKIIKRRGDRHKTPVVVSTVQGEFQRRTRNGLWGRFICETCETRFNAWDSHAIEVLRNSKPQILVQAWKYENFEYAKLKLFFISLLWRAAVADEPFFENVALEARDLSRIKLLIKKSRPGSWTEYSVLLWRSDEIIAKAMLPPERVEYEGLSFILMYFPGYMSLIKVDHRPLPIRLKPYSLNESQSWLVGRRDYSTSGEWKRMLHTARKTLKK</sequence>
<evidence type="ECO:0000313" key="1">
    <source>
        <dbReference type="EMBL" id="SDX45229.1"/>
    </source>
</evidence>
<keyword evidence="2" id="KW-1185">Reference proteome</keyword>
<dbReference type="AlphaFoldDB" id="A0A1H3BVN8"/>
<reference evidence="2" key="1">
    <citation type="submission" date="2016-10" db="EMBL/GenBank/DDBJ databases">
        <authorList>
            <person name="Varghese N."/>
            <person name="Submissions S."/>
        </authorList>
    </citation>
    <scope>NUCLEOTIDE SEQUENCE [LARGE SCALE GENOMIC DNA]</scope>
    <source>
        <strain evidence="2">DSM 217</strain>
    </source>
</reference>
<dbReference type="STRING" id="1058.SAMN05421783_12710"/>
<dbReference type="EMBL" id="FNNZ01000027">
    <property type="protein sequence ID" value="SDX45229.1"/>
    <property type="molecule type" value="Genomic_DNA"/>
</dbReference>
<proteinExistence type="predicted"/>
<gene>
    <name evidence="1" type="ORF">SAMN05421783_12710</name>
</gene>